<reference evidence="1 2" key="1">
    <citation type="submission" date="2019-03" db="EMBL/GenBank/DDBJ databases">
        <title>Metabolic potential of uncultured bacteria and archaea associated with petroleum seepage in deep-sea sediments.</title>
        <authorList>
            <person name="Dong X."/>
            <person name="Hubert C."/>
        </authorList>
    </citation>
    <scope>NUCLEOTIDE SEQUENCE [LARGE SCALE GENOMIC DNA]</scope>
    <source>
        <strain evidence="1">E29_bin52</strain>
    </source>
</reference>
<gene>
    <name evidence="1" type="ORF">E3J48_08850</name>
</gene>
<dbReference type="AlphaFoldDB" id="A0A523VUR0"/>
<dbReference type="Gene3D" id="3.30.540.10">
    <property type="entry name" value="Fructose-1,6-Bisphosphatase, subunit A, domain 1"/>
    <property type="match status" value="1"/>
</dbReference>
<comment type="caution">
    <text evidence="1">The sequence shown here is derived from an EMBL/GenBank/DDBJ whole genome shotgun (WGS) entry which is preliminary data.</text>
</comment>
<dbReference type="SUPFAM" id="SSF56655">
    <property type="entry name" value="Carbohydrate phosphatase"/>
    <property type="match status" value="1"/>
</dbReference>
<protein>
    <submittedName>
        <fullName evidence="1">Inositol monophosphatase</fullName>
    </submittedName>
</protein>
<dbReference type="Pfam" id="PF00459">
    <property type="entry name" value="Inositol_P"/>
    <property type="match status" value="1"/>
</dbReference>
<dbReference type="InterPro" id="IPR000760">
    <property type="entry name" value="Inositol_monophosphatase-like"/>
</dbReference>
<accession>A0A523VUR0</accession>
<dbReference type="Proteomes" id="UP000319130">
    <property type="component" value="Unassembled WGS sequence"/>
</dbReference>
<sequence>MIDLAIKVAKTAGDFLLERFGKVRSINEKKQGGRMTLVTDVDIEAEKEMIKLIHRECPHHDIVG</sequence>
<dbReference type="EMBL" id="SOIZ01000410">
    <property type="protein sequence ID" value="TET58503.1"/>
    <property type="molecule type" value="Genomic_DNA"/>
</dbReference>
<organism evidence="1 2">
    <name type="scientific">Aerophobetes bacterium</name>
    <dbReference type="NCBI Taxonomy" id="2030807"/>
    <lineage>
        <taxon>Bacteria</taxon>
        <taxon>Candidatus Aerophobota</taxon>
    </lineage>
</organism>
<evidence type="ECO:0000313" key="2">
    <source>
        <dbReference type="Proteomes" id="UP000319130"/>
    </source>
</evidence>
<name>A0A523VUR0_UNCAE</name>
<proteinExistence type="predicted"/>
<feature type="non-terminal residue" evidence="1">
    <location>
        <position position="64"/>
    </location>
</feature>
<evidence type="ECO:0000313" key="1">
    <source>
        <dbReference type="EMBL" id="TET58503.1"/>
    </source>
</evidence>